<feature type="transmembrane region" description="Helical" evidence="3">
    <location>
        <begin position="285"/>
        <end position="304"/>
    </location>
</feature>
<keyword evidence="3" id="KW-0472">Membrane</keyword>
<feature type="transmembrane region" description="Helical" evidence="3">
    <location>
        <begin position="106"/>
        <end position="124"/>
    </location>
</feature>
<evidence type="ECO:0000256" key="3">
    <source>
        <dbReference type="SAM" id="Phobius"/>
    </source>
</evidence>
<keyword evidence="6" id="KW-1185">Reference proteome</keyword>
<gene>
    <name evidence="5" type="ORF">NZD86_16885</name>
</gene>
<evidence type="ECO:0000256" key="2">
    <source>
        <dbReference type="ARBA" id="ARBA00007362"/>
    </source>
</evidence>
<dbReference type="EMBL" id="CP104064">
    <property type="protein sequence ID" value="WAH35928.1"/>
    <property type="molecule type" value="Genomic_DNA"/>
</dbReference>
<feature type="transmembrane region" description="Helical" evidence="3">
    <location>
        <begin position="229"/>
        <end position="249"/>
    </location>
</feature>
<dbReference type="InterPro" id="IPR037185">
    <property type="entry name" value="EmrE-like"/>
</dbReference>
<feature type="transmembrane region" description="Helical" evidence="3">
    <location>
        <begin position="130"/>
        <end position="147"/>
    </location>
</feature>
<evidence type="ECO:0000313" key="5">
    <source>
        <dbReference type="EMBL" id="WAH35928.1"/>
    </source>
</evidence>
<evidence type="ECO:0000259" key="4">
    <source>
        <dbReference type="Pfam" id="PF00892"/>
    </source>
</evidence>
<dbReference type="InterPro" id="IPR000620">
    <property type="entry name" value="EamA_dom"/>
</dbReference>
<feature type="domain" description="EamA" evidence="4">
    <location>
        <begin position="166"/>
        <end position="304"/>
    </location>
</feature>
<evidence type="ECO:0000256" key="1">
    <source>
        <dbReference type="ARBA" id="ARBA00004127"/>
    </source>
</evidence>
<feature type="transmembrane region" description="Helical" evidence="3">
    <location>
        <begin position="159"/>
        <end position="176"/>
    </location>
</feature>
<comment type="subcellular location">
    <subcellularLocation>
        <location evidence="1">Endomembrane system</location>
        <topology evidence="1">Multi-pass membrane protein</topology>
    </subcellularLocation>
</comment>
<feature type="transmembrane region" description="Helical" evidence="3">
    <location>
        <begin position="196"/>
        <end position="217"/>
    </location>
</feature>
<proteinExistence type="inferred from homology"/>
<keyword evidence="3" id="KW-1133">Transmembrane helix</keyword>
<organism evidence="5 6">
    <name type="scientific">Alicyclobacillus dauci</name>
    <dbReference type="NCBI Taxonomy" id="1475485"/>
    <lineage>
        <taxon>Bacteria</taxon>
        <taxon>Bacillati</taxon>
        <taxon>Bacillota</taxon>
        <taxon>Bacilli</taxon>
        <taxon>Bacillales</taxon>
        <taxon>Alicyclobacillaceae</taxon>
        <taxon>Alicyclobacillus</taxon>
    </lineage>
</organism>
<name>A0ABY6Z082_9BACL</name>
<dbReference type="PANTHER" id="PTHR22911:SF137">
    <property type="entry name" value="SOLUTE CARRIER FAMILY 35 MEMBER G2-RELATED"/>
    <property type="match status" value="1"/>
</dbReference>
<feature type="domain" description="EamA" evidence="4">
    <location>
        <begin position="5"/>
        <end position="147"/>
    </location>
</feature>
<accession>A0ABY6Z082</accession>
<dbReference type="PANTHER" id="PTHR22911">
    <property type="entry name" value="ACYL-MALONYL CONDENSING ENZYME-RELATED"/>
    <property type="match status" value="1"/>
</dbReference>
<dbReference type="Proteomes" id="UP001164803">
    <property type="component" value="Chromosome"/>
</dbReference>
<dbReference type="SUPFAM" id="SSF103481">
    <property type="entry name" value="Multidrug resistance efflux transporter EmrE"/>
    <property type="match status" value="2"/>
</dbReference>
<evidence type="ECO:0000313" key="6">
    <source>
        <dbReference type="Proteomes" id="UP001164803"/>
    </source>
</evidence>
<comment type="similarity">
    <text evidence="2">Belongs to the EamA transporter family.</text>
</comment>
<dbReference type="Pfam" id="PF00892">
    <property type="entry name" value="EamA"/>
    <property type="match status" value="2"/>
</dbReference>
<keyword evidence="3" id="KW-0812">Transmembrane</keyword>
<feature type="transmembrane region" description="Helical" evidence="3">
    <location>
        <begin position="71"/>
        <end position="94"/>
    </location>
</feature>
<reference evidence="5" key="1">
    <citation type="submission" date="2022-08" db="EMBL/GenBank/DDBJ databases">
        <title>Alicyclobacillus dauci DSM2870, complete genome.</title>
        <authorList>
            <person name="Wang Q."/>
            <person name="Cai R."/>
            <person name="Wang Z."/>
        </authorList>
    </citation>
    <scope>NUCLEOTIDE SEQUENCE</scope>
    <source>
        <strain evidence="5">DSM 28700</strain>
    </source>
</reference>
<feature type="transmembrane region" description="Helical" evidence="3">
    <location>
        <begin position="255"/>
        <end position="278"/>
    </location>
</feature>
<dbReference type="RefSeq" id="WP_268043220.1">
    <property type="nucleotide sequence ID" value="NZ_CP104064.1"/>
</dbReference>
<feature type="transmembrane region" description="Helical" evidence="3">
    <location>
        <begin position="6"/>
        <end position="24"/>
    </location>
</feature>
<feature type="transmembrane region" description="Helical" evidence="3">
    <location>
        <begin position="36"/>
        <end position="59"/>
    </location>
</feature>
<protein>
    <submittedName>
        <fullName evidence="5">DMT family transporter</fullName>
    </submittedName>
</protein>
<sequence>MWGLLGQMTAMLCAVCYALSYIFIRKGQTESSPPDNGLFPILVISSVTLDGASVLMGILDPSTIDVTSKDILLPCVYAALSGLIGTLLGRLTLYTAIKDLGATRGVVVKGLSPIITLAIVVIGLDQRIVRDDWIGLGCLLTAVGLLFCERQFTNQRTMAFALFRNSIFIAILSAFAQGTGHAFRQLSVSDHMEPTYAAAIDVTTALIGYLLVLVLRGRPLTLLNWYRRYTNSSLILAGVWSSLAVLLFFTAVRQIPVSTVSVLVATEPILVALFSVLFFPRLERLTWWSACASIVVAGGVVFISL</sequence>